<dbReference type="GO" id="GO:0007165">
    <property type="term" value="P:signal transduction"/>
    <property type="evidence" value="ECO:0007669"/>
    <property type="project" value="InterPro"/>
</dbReference>
<dbReference type="RefSeq" id="WP_035078889.1">
    <property type="nucleotide sequence ID" value="NZ_JQGC01000002.1"/>
</dbReference>
<comment type="catalytic activity">
    <reaction evidence="2">
        <text>2 GTP = 3',3'-c-di-GMP + 2 diphosphate</text>
        <dbReference type="Rhea" id="RHEA:24898"/>
        <dbReference type="ChEBI" id="CHEBI:33019"/>
        <dbReference type="ChEBI" id="CHEBI:37565"/>
        <dbReference type="ChEBI" id="CHEBI:58805"/>
        <dbReference type="EC" id="2.7.7.65"/>
    </reaction>
</comment>
<comment type="caution">
    <text evidence="6">The sequence shown here is derived from an EMBL/GenBank/DDBJ whole genome shotgun (WGS) entry which is preliminary data.</text>
</comment>
<dbReference type="PROSITE" id="PS50887">
    <property type="entry name" value="GGDEF"/>
    <property type="match status" value="1"/>
</dbReference>
<sequence length="598" mass="66101">MRISTITNWAYALTVGLTLLSGGSFIIATHYADRERDALDIAWKIDEGVEVLARAAELTTEDARLFVFTGEQRYLEAFQTALAEERERERAIRVLREKGLPEEEVAALRAVEANAEILDAIEEQAVADFANGAENQAKAALFSPEHEEAQLGLLNSVSHFVDLVALRTRGEVEQASAQAELWGTIAKSMLALTALVFLCVLYFVLTRRVTRPLLRMSDVVQRLARQDYDVQLLSDGRRDEIGDMNEAIQIFRDNGLERERLDAERRKDQQTKDQILQLMHRLQACRQEGELAPVVALFASQLFPDLSGHLFIMNTGRTALVAKSSWGTPTLSGEEFPALECWGIRRGRAHLSDATNSDVRCLHLREQESSSALCVPLSARGDTVGALYFEEAEGGAALDNARTYVELIAENLALAIANLQLRDRLANLAVRDPLTGLLNRRSLDENLADLMQEDRDDPTALMMIDIDHFKRFNDQFGHDAGDFVMSQVATIITNVAGHGGIAHRYGGEEFAVIFREHDGAAALQKAEAIRHAIETAPIDYQGQPLGTVTVSVGVATTEDNRPKATLMQRADAALLQAKSSGRNVVVCDWSGRANRRLA</sequence>
<dbReference type="InterPro" id="IPR003660">
    <property type="entry name" value="HAMP_dom"/>
</dbReference>
<protein>
    <recommendedName>
        <fullName evidence="1">diguanylate cyclase</fullName>
        <ecNumber evidence="1">2.7.7.65</ecNumber>
    </recommendedName>
</protein>
<evidence type="ECO:0000313" key="7">
    <source>
        <dbReference type="Proteomes" id="UP000028981"/>
    </source>
</evidence>
<dbReference type="GO" id="GO:0005886">
    <property type="term" value="C:plasma membrane"/>
    <property type="evidence" value="ECO:0007669"/>
    <property type="project" value="TreeGrafter"/>
</dbReference>
<dbReference type="InterPro" id="IPR043128">
    <property type="entry name" value="Rev_trsase/Diguanyl_cyclase"/>
</dbReference>
<evidence type="ECO:0000313" key="6">
    <source>
        <dbReference type="EMBL" id="KFL32502.1"/>
    </source>
</evidence>
<dbReference type="OrthoDB" id="9812260at2"/>
<dbReference type="SMART" id="SM00065">
    <property type="entry name" value="GAF"/>
    <property type="match status" value="1"/>
</dbReference>
<gene>
    <name evidence="6" type="ORF">JP75_02825</name>
</gene>
<dbReference type="PANTHER" id="PTHR45138">
    <property type="entry name" value="REGULATORY COMPONENTS OF SENSORY TRANSDUCTION SYSTEM"/>
    <property type="match status" value="1"/>
</dbReference>
<dbReference type="GO" id="GO:0052621">
    <property type="term" value="F:diguanylate cyclase activity"/>
    <property type="evidence" value="ECO:0007669"/>
    <property type="project" value="UniProtKB-EC"/>
</dbReference>
<dbReference type="PANTHER" id="PTHR45138:SF9">
    <property type="entry name" value="DIGUANYLATE CYCLASE DGCM-RELATED"/>
    <property type="match status" value="1"/>
</dbReference>
<dbReference type="InterPro" id="IPR000160">
    <property type="entry name" value="GGDEF_dom"/>
</dbReference>
<dbReference type="Proteomes" id="UP000028981">
    <property type="component" value="Unassembled WGS sequence"/>
</dbReference>
<dbReference type="GO" id="GO:1902201">
    <property type="term" value="P:negative regulation of bacterial-type flagellum-dependent cell motility"/>
    <property type="evidence" value="ECO:0007669"/>
    <property type="project" value="TreeGrafter"/>
</dbReference>
<keyword evidence="3" id="KW-1133">Transmembrane helix</keyword>
<keyword evidence="3" id="KW-0472">Membrane</keyword>
<dbReference type="InterPro" id="IPR029787">
    <property type="entry name" value="Nucleotide_cyclase"/>
</dbReference>
<dbReference type="InterPro" id="IPR003018">
    <property type="entry name" value="GAF"/>
</dbReference>
<evidence type="ECO:0000259" key="5">
    <source>
        <dbReference type="PROSITE" id="PS50887"/>
    </source>
</evidence>
<evidence type="ECO:0000259" key="4">
    <source>
        <dbReference type="PROSITE" id="PS50885"/>
    </source>
</evidence>
<dbReference type="GO" id="GO:0043709">
    <property type="term" value="P:cell adhesion involved in single-species biofilm formation"/>
    <property type="evidence" value="ECO:0007669"/>
    <property type="project" value="TreeGrafter"/>
</dbReference>
<evidence type="ECO:0000256" key="2">
    <source>
        <dbReference type="ARBA" id="ARBA00034247"/>
    </source>
</evidence>
<organism evidence="6 7">
    <name type="scientific">Devosia riboflavina</name>
    <dbReference type="NCBI Taxonomy" id="46914"/>
    <lineage>
        <taxon>Bacteria</taxon>
        <taxon>Pseudomonadati</taxon>
        <taxon>Pseudomonadota</taxon>
        <taxon>Alphaproteobacteria</taxon>
        <taxon>Hyphomicrobiales</taxon>
        <taxon>Devosiaceae</taxon>
        <taxon>Devosia</taxon>
    </lineage>
</organism>
<reference evidence="6 7" key="1">
    <citation type="submission" date="2014-08" db="EMBL/GenBank/DDBJ databases">
        <authorList>
            <person name="Hassan Y.I."/>
            <person name="Lepp D."/>
            <person name="Zhou T."/>
        </authorList>
    </citation>
    <scope>NUCLEOTIDE SEQUENCE [LARGE SCALE GENOMIC DNA]</scope>
    <source>
        <strain evidence="6 7">IFO13584</strain>
    </source>
</reference>
<dbReference type="CDD" id="cd06225">
    <property type="entry name" value="HAMP"/>
    <property type="match status" value="1"/>
</dbReference>
<dbReference type="CDD" id="cd01949">
    <property type="entry name" value="GGDEF"/>
    <property type="match status" value="1"/>
</dbReference>
<dbReference type="SMART" id="SM00267">
    <property type="entry name" value="GGDEF"/>
    <property type="match status" value="1"/>
</dbReference>
<feature type="transmembrane region" description="Helical" evidence="3">
    <location>
        <begin position="6"/>
        <end position="28"/>
    </location>
</feature>
<dbReference type="PROSITE" id="PS50885">
    <property type="entry name" value="HAMP"/>
    <property type="match status" value="1"/>
</dbReference>
<evidence type="ECO:0000256" key="1">
    <source>
        <dbReference type="ARBA" id="ARBA00012528"/>
    </source>
</evidence>
<proteinExistence type="predicted"/>
<dbReference type="InterPro" id="IPR050469">
    <property type="entry name" value="Diguanylate_Cyclase"/>
</dbReference>
<name>A0A087M6J9_9HYPH</name>
<dbReference type="SUPFAM" id="SSF55781">
    <property type="entry name" value="GAF domain-like"/>
    <property type="match status" value="1"/>
</dbReference>
<dbReference type="Pfam" id="PF00990">
    <property type="entry name" value="GGDEF"/>
    <property type="match status" value="1"/>
</dbReference>
<dbReference type="Gene3D" id="6.10.340.10">
    <property type="match status" value="1"/>
</dbReference>
<feature type="domain" description="GGDEF" evidence="5">
    <location>
        <begin position="457"/>
        <end position="590"/>
    </location>
</feature>
<accession>A0A087M6J9</accession>
<dbReference type="SUPFAM" id="SSF158472">
    <property type="entry name" value="HAMP domain-like"/>
    <property type="match status" value="1"/>
</dbReference>
<dbReference type="Pfam" id="PF00672">
    <property type="entry name" value="HAMP"/>
    <property type="match status" value="1"/>
</dbReference>
<evidence type="ECO:0000256" key="3">
    <source>
        <dbReference type="SAM" id="Phobius"/>
    </source>
</evidence>
<keyword evidence="7" id="KW-1185">Reference proteome</keyword>
<feature type="transmembrane region" description="Helical" evidence="3">
    <location>
        <begin position="188"/>
        <end position="205"/>
    </location>
</feature>
<dbReference type="Gene3D" id="3.30.450.40">
    <property type="match status" value="1"/>
</dbReference>
<dbReference type="EMBL" id="JQGC01000002">
    <property type="protein sequence ID" value="KFL32502.1"/>
    <property type="molecule type" value="Genomic_DNA"/>
</dbReference>
<dbReference type="STRING" id="46914.JP75_02825"/>
<dbReference type="NCBIfam" id="TIGR00254">
    <property type="entry name" value="GGDEF"/>
    <property type="match status" value="1"/>
</dbReference>
<dbReference type="FunFam" id="3.30.70.270:FF:000001">
    <property type="entry name" value="Diguanylate cyclase domain protein"/>
    <property type="match status" value="1"/>
</dbReference>
<feature type="domain" description="HAMP" evidence="4">
    <location>
        <begin position="207"/>
        <end position="260"/>
    </location>
</feature>
<dbReference type="AlphaFoldDB" id="A0A087M6J9"/>
<keyword evidence="3" id="KW-0812">Transmembrane</keyword>
<dbReference type="InterPro" id="IPR029016">
    <property type="entry name" value="GAF-like_dom_sf"/>
</dbReference>
<dbReference type="EC" id="2.7.7.65" evidence="1"/>
<dbReference type="SMART" id="SM00304">
    <property type="entry name" value="HAMP"/>
    <property type="match status" value="1"/>
</dbReference>
<dbReference type="Gene3D" id="3.30.70.270">
    <property type="match status" value="1"/>
</dbReference>
<dbReference type="SUPFAM" id="SSF55073">
    <property type="entry name" value="Nucleotide cyclase"/>
    <property type="match status" value="1"/>
</dbReference>